<name>A0A3G9K2V4_MICVR</name>
<dbReference type="GO" id="GO:0019239">
    <property type="term" value="F:deaminase activity"/>
    <property type="evidence" value="ECO:0007669"/>
    <property type="project" value="TreeGrafter"/>
</dbReference>
<protein>
    <submittedName>
        <fullName evidence="2">Putative endoribonuclease</fullName>
    </submittedName>
</protein>
<dbReference type="SUPFAM" id="SSF55298">
    <property type="entry name" value="YjgF-like"/>
    <property type="match status" value="1"/>
</dbReference>
<dbReference type="EMBL" id="AP019314">
    <property type="protein sequence ID" value="BBH41899.1"/>
    <property type="molecule type" value="Genomic_DNA"/>
</dbReference>
<dbReference type="PANTHER" id="PTHR11803">
    <property type="entry name" value="2-IMINOBUTANOATE/2-IMINOPROPANOATE DEAMINASE RIDA"/>
    <property type="match status" value="1"/>
</dbReference>
<dbReference type="PANTHER" id="PTHR11803:SF58">
    <property type="entry name" value="PROTEIN HMF1-RELATED"/>
    <property type="match status" value="1"/>
</dbReference>
<accession>A0A3G9K2V4</accession>
<dbReference type="CDD" id="cd00448">
    <property type="entry name" value="YjgF_YER057c_UK114_family"/>
    <property type="match status" value="1"/>
</dbReference>
<organism evidence="2 3">
    <name type="scientific">Microcystis viridis NIES-102</name>
    <dbReference type="NCBI Taxonomy" id="213615"/>
    <lineage>
        <taxon>Bacteria</taxon>
        <taxon>Bacillati</taxon>
        <taxon>Cyanobacteriota</taxon>
        <taxon>Cyanophyceae</taxon>
        <taxon>Oscillatoriophycideae</taxon>
        <taxon>Chroococcales</taxon>
        <taxon>Microcystaceae</taxon>
        <taxon>Microcystis</taxon>
    </lineage>
</organism>
<dbReference type="GO" id="GO:0005829">
    <property type="term" value="C:cytosol"/>
    <property type="evidence" value="ECO:0007669"/>
    <property type="project" value="TreeGrafter"/>
</dbReference>
<comment type="similarity">
    <text evidence="1">Belongs to the RutC family.</text>
</comment>
<dbReference type="Proteomes" id="UP000278152">
    <property type="component" value="Chromosome"/>
</dbReference>
<reference evidence="2 3" key="1">
    <citation type="submission" date="2018-11" db="EMBL/GenBank/DDBJ databases">
        <title>Complete genome sequence of Microcystis aeruginosa NIES-102.</title>
        <authorList>
            <person name="Yamaguchi H."/>
            <person name="Suzuki S."/>
            <person name="Kawachi M."/>
        </authorList>
    </citation>
    <scope>NUCLEOTIDE SEQUENCE [LARGE SCALE GENOMIC DNA]</scope>
    <source>
        <strain evidence="2 3">NIES-102</strain>
    </source>
</reference>
<dbReference type="Gene3D" id="3.30.1330.40">
    <property type="entry name" value="RutC-like"/>
    <property type="match status" value="1"/>
</dbReference>
<evidence type="ECO:0000256" key="1">
    <source>
        <dbReference type="ARBA" id="ARBA00010552"/>
    </source>
</evidence>
<dbReference type="Pfam" id="PF01042">
    <property type="entry name" value="Ribonuc_L-PSP"/>
    <property type="match status" value="1"/>
</dbReference>
<dbReference type="KEGG" id="mvz:myaer102_45310"/>
<evidence type="ECO:0000313" key="2">
    <source>
        <dbReference type="EMBL" id="BBH41899.1"/>
    </source>
</evidence>
<dbReference type="InterPro" id="IPR006056">
    <property type="entry name" value="RidA"/>
</dbReference>
<dbReference type="AlphaFoldDB" id="A0A3G9K2V4"/>
<dbReference type="FunFam" id="3.30.1330.40:FF:000001">
    <property type="entry name" value="L-PSP family endoribonuclease"/>
    <property type="match status" value="1"/>
</dbReference>
<dbReference type="NCBIfam" id="TIGR00004">
    <property type="entry name" value="Rid family detoxifying hydrolase"/>
    <property type="match status" value="1"/>
</dbReference>
<dbReference type="InterPro" id="IPR006175">
    <property type="entry name" value="YjgF/YER057c/UK114"/>
</dbReference>
<gene>
    <name evidence="2" type="ORF">myaer102_45310</name>
</gene>
<dbReference type="InterPro" id="IPR019897">
    <property type="entry name" value="RidA_CS"/>
</dbReference>
<sequence length="294" mass="32634">MITKDYLLKTLNWLDQLYDDPTADNQKTSSYSKLALIELCGWIEETMDDIVLRCAKRCLKSEANKKFIDKTISGTHSFEYEPFRKMLMMVIGLATLEKIEKKLEKTGKISALKGYLGNLKDSRNRAAHTHTKGTLRTYDAPSKTKRDFDKIYGLLKELDAELQRHMNNQVIRTDKAPAPVGPYNQAIAAPGPFLFVAGQIPLDPVTGEIVSGEISAQTEQVMANLEGILTAAGANWSNVVKTTVFLSDLANFGAMNQVYARYFPPETAPARACVEVARLPKDVLVEIECIAALA</sequence>
<dbReference type="InterPro" id="IPR035959">
    <property type="entry name" value="RutC-like_sf"/>
</dbReference>
<evidence type="ECO:0000313" key="3">
    <source>
        <dbReference type="Proteomes" id="UP000278152"/>
    </source>
</evidence>
<proteinExistence type="inferred from homology"/>
<dbReference type="PROSITE" id="PS01094">
    <property type="entry name" value="UPF0076"/>
    <property type="match status" value="1"/>
</dbReference>